<evidence type="ECO:0000313" key="2">
    <source>
        <dbReference type="Proteomes" id="UP000019116"/>
    </source>
</evidence>
<dbReference type="Gramene" id="TraesROB_scaffold_054243_01G000400.1">
    <property type="protein sequence ID" value="TraesROB_scaffold_054243_01G000400.1"/>
    <property type="gene ID" value="TraesROB_scaffold_054243_01G000400"/>
</dbReference>
<dbReference type="Gramene" id="TraesCLE_scaffold_036260_01G000400.1">
    <property type="protein sequence ID" value="TraesCLE_scaffold_036260_01G000400.1"/>
    <property type="gene ID" value="TraesCLE_scaffold_036260_01G000400"/>
</dbReference>
<accession>A0A3B5Z352</accession>
<organism evidence="1">
    <name type="scientific">Triticum aestivum</name>
    <name type="common">Wheat</name>
    <dbReference type="NCBI Taxonomy" id="4565"/>
    <lineage>
        <taxon>Eukaryota</taxon>
        <taxon>Viridiplantae</taxon>
        <taxon>Streptophyta</taxon>
        <taxon>Embryophyta</taxon>
        <taxon>Tracheophyta</taxon>
        <taxon>Spermatophyta</taxon>
        <taxon>Magnoliopsida</taxon>
        <taxon>Liliopsida</taxon>
        <taxon>Poales</taxon>
        <taxon>Poaceae</taxon>
        <taxon>BOP clade</taxon>
        <taxon>Pooideae</taxon>
        <taxon>Triticodae</taxon>
        <taxon>Triticeae</taxon>
        <taxon>Triticinae</taxon>
        <taxon>Triticum</taxon>
    </lineage>
</organism>
<sequence>MSCGGGGAGAGDGGLAEWQRIYDRVEELAAGRARLEARNRTQHEFWDARDKAELSRSRWEVACRKLLPSDDPKLAELLQIDLEDSRTCEALLDTENSELLVQLKEDGTCVELNENTADHEHTSGDLVSELRKLKRTYETIYWNKDKEATEAVQKLQQKIEELQVAACKKDDEIGIVQAEASTCINK</sequence>
<dbReference type="Gramene" id="TraesCS1B03G1066100.1">
    <property type="protein sequence ID" value="TraesCS1B03G1066100.1.CDS"/>
    <property type="gene ID" value="TraesCS1B03G1066100"/>
</dbReference>
<reference evidence="1" key="2">
    <citation type="submission" date="2018-10" db="UniProtKB">
        <authorList>
            <consortium name="EnsemblPlants"/>
        </authorList>
    </citation>
    <scope>IDENTIFICATION</scope>
</reference>
<dbReference type="STRING" id="4565.A0A3B5Z352"/>
<dbReference type="Gramene" id="TraesCAD_scaffold_030278_01G000100.1">
    <property type="protein sequence ID" value="TraesCAD_scaffold_030278_01G000100.1"/>
    <property type="gene ID" value="TraesCAD_scaffold_030278_01G000100"/>
</dbReference>
<reference evidence="1" key="1">
    <citation type="submission" date="2018-08" db="EMBL/GenBank/DDBJ databases">
        <authorList>
            <person name="Rossello M."/>
        </authorList>
    </citation>
    <scope>NUCLEOTIDE SEQUENCE [LARGE SCALE GENOMIC DNA]</scope>
    <source>
        <strain evidence="1">cv. Chinese Spring</strain>
    </source>
</reference>
<proteinExistence type="predicted"/>
<dbReference type="PANTHER" id="PTHR35992:SF6">
    <property type="entry name" value="RING-TYPE E3 UBIQUITIN TRANSFERASE"/>
    <property type="match status" value="1"/>
</dbReference>
<dbReference type="AlphaFoldDB" id="A0A3B5Z352"/>
<dbReference type="SMR" id="A0A3B5Z352"/>
<evidence type="ECO:0000313" key="1">
    <source>
        <dbReference type="EnsemblPlants" id="TraesCS1B02G394200.1"/>
    </source>
</evidence>
<keyword evidence="2" id="KW-1185">Reference proteome</keyword>
<dbReference type="Gramene" id="TraesCS1B02G394200.1">
    <property type="protein sequence ID" value="TraesCS1B02G394200.1"/>
    <property type="gene ID" value="TraesCS1B02G394200"/>
</dbReference>
<dbReference type="PANTHER" id="PTHR35992">
    <property type="entry name" value="CYTOMATRIX PROTEIN-LIKE PROTEIN"/>
    <property type="match status" value="1"/>
</dbReference>
<name>A0A3B5Z352_WHEAT</name>
<dbReference type="Gramene" id="TraesWEE_scaffold_074180_01G000100.1">
    <property type="protein sequence ID" value="TraesWEE_scaffold_074180_01G000100.1"/>
    <property type="gene ID" value="TraesWEE_scaffold_074180_01G000100"/>
</dbReference>
<dbReference type="Proteomes" id="UP000019116">
    <property type="component" value="Chromosome 1B"/>
</dbReference>
<dbReference type="EnsemblPlants" id="TraesCS1B02G394200.1">
    <property type="protein sequence ID" value="TraesCS1B02G394200.1"/>
    <property type="gene ID" value="TraesCS1B02G394200"/>
</dbReference>
<protein>
    <submittedName>
        <fullName evidence="1">Uncharacterized protein</fullName>
    </submittedName>
</protein>
<dbReference type="Gramene" id="TraesRN1B0101095700.1">
    <property type="protein sequence ID" value="TraesRN1B0101095700.1"/>
    <property type="gene ID" value="TraesRN1B0101095700"/>
</dbReference>